<dbReference type="EMBL" id="JABSTQ010011119">
    <property type="protein sequence ID" value="KAG0415046.1"/>
    <property type="molecule type" value="Genomic_DNA"/>
</dbReference>
<protein>
    <submittedName>
        <fullName evidence="1">Uncharacterized protein</fullName>
    </submittedName>
</protein>
<sequence length="582" mass="65417">MGVRGMESFLESVVPGGCTQVNIVEEAGKHRGKCPPGTRPTIVVDGLSLISWIYSHTRDHIFGGPWRDLVQIIMGNFVEMFEGHNIGLVFFFDGCVSSTKVEEWRIRRQQRLVEIQKTFGRLYAGQWTGNMRDDYSCPSGTGYTLCFALKHLTSCKVFRSVEECDLEVARYAEQHGECFALLSQDTDFAIFNTRVLYLSTKHLDTKTLTTCAYHGETLAQHLGLERKLLPLFACLVGNDIVSKYDHLRHFHSSLDCKGRRAAHSCFPEVASVIREERWTDQPDDTVAARTGVSLGLLQEAVASYSLRSGPSYLAVPPDIDPQSWHLVVEKYRQSLTFPGLLQVLYTRELFLRECMEEILGPNVPPGYSCFRPVRRKAYWVLFGGKSHVVVMEHVAYPGNIGVHSEPVACTPISLSGNVPPLWQLWSGEPSLQEVRWQLFYGSLGLHFTLEDLRALPARYVVLCATLHLMFLANVLTNQELSALLLQAILLSEDKRERRSCPIPYSEINPRLVSLSCYFMEGVQFVAMALSACGSPFPLADTMPWLYFDGKLFHSIHRQLYPTSTASSILEHNVGSVLGVLAQ</sequence>
<accession>A0AC60P6Q2</accession>
<proteinExistence type="predicted"/>
<evidence type="ECO:0000313" key="1">
    <source>
        <dbReference type="EMBL" id="KAG0415046.1"/>
    </source>
</evidence>
<gene>
    <name evidence="1" type="ORF">HPB47_007799</name>
</gene>
<comment type="caution">
    <text evidence="1">The sequence shown here is derived from an EMBL/GenBank/DDBJ whole genome shotgun (WGS) entry which is preliminary data.</text>
</comment>
<reference evidence="1 2" key="1">
    <citation type="journal article" date="2020" name="Cell">
        <title>Large-Scale Comparative Analyses of Tick Genomes Elucidate Their Genetic Diversity and Vector Capacities.</title>
        <authorList>
            <consortium name="Tick Genome and Microbiome Consortium (TIGMIC)"/>
            <person name="Jia N."/>
            <person name="Wang J."/>
            <person name="Shi W."/>
            <person name="Du L."/>
            <person name="Sun Y."/>
            <person name="Zhan W."/>
            <person name="Jiang J.F."/>
            <person name="Wang Q."/>
            <person name="Zhang B."/>
            <person name="Ji P."/>
            <person name="Bell-Sakyi L."/>
            <person name="Cui X.M."/>
            <person name="Yuan T.T."/>
            <person name="Jiang B.G."/>
            <person name="Yang W.F."/>
            <person name="Lam T.T."/>
            <person name="Chang Q.C."/>
            <person name="Ding S.J."/>
            <person name="Wang X.J."/>
            <person name="Zhu J.G."/>
            <person name="Ruan X.D."/>
            <person name="Zhao L."/>
            <person name="Wei J.T."/>
            <person name="Ye R.Z."/>
            <person name="Que T.C."/>
            <person name="Du C.H."/>
            <person name="Zhou Y.H."/>
            <person name="Cheng J.X."/>
            <person name="Dai P.F."/>
            <person name="Guo W.B."/>
            <person name="Han X.H."/>
            <person name="Huang E.J."/>
            <person name="Li L.F."/>
            <person name="Wei W."/>
            <person name="Gao Y.C."/>
            <person name="Liu J.Z."/>
            <person name="Shao H.Z."/>
            <person name="Wang X."/>
            <person name="Wang C.C."/>
            <person name="Yang T.C."/>
            <person name="Huo Q.B."/>
            <person name="Li W."/>
            <person name="Chen H.Y."/>
            <person name="Chen S.E."/>
            <person name="Zhou L.G."/>
            <person name="Ni X.B."/>
            <person name="Tian J.H."/>
            <person name="Sheng Y."/>
            <person name="Liu T."/>
            <person name="Pan Y.S."/>
            <person name="Xia L.Y."/>
            <person name="Li J."/>
            <person name="Zhao F."/>
            <person name="Cao W.C."/>
        </authorList>
    </citation>
    <scope>NUCLEOTIDE SEQUENCE [LARGE SCALE GENOMIC DNA]</scope>
    <source>
        <strain evidence="1">Iper-2018</strain>
    </source>
</reference>
<dbReference type="Proteomes" id="UP000805193">
    <property type="component" value="Unassembled WGS sequence"/>
</dbReference>
<organism evidence="1 2">
    <name type="scientific">Ixodes persulcatus</name>
    <name type="common">Taiga tick</name>
    <dbReference type="NCBI Taxonomy" id="34615"/>
    <lineage>
        <taxon>Eukaryota</taxon>
        <taxon>Metazoa</taxon>
        <taxon>Ecdysozoa</taxon>
        <taxon>Arthropoda</taxon>
        <taxon>Chelicerata</taxon>
        <taxon>Arachnida</taxon>
        <taxon>Acari</taxon>
        <taxon>Parasitiformes</taxon>
        <taxon>Ixodida</taxon>
        <taxon>Ixodoidea</taxon>
        <taxon>Ixodidae</taxon>
        <taxon>Ixodinae</taxon>
        <taxon>Ixodes</taxon>
    </lineage>
</organism>
<evidence type="ECO:0000313" key="2">
    <source>
        <dbReference type="Proteomes" id="UP000805193"/>
    </source>
</evidence>
<keyword evidence="2" id="KW-1185">Reference proteome</keyword>
<name>A0AC60P6Q2_IXOPE</name>